<dbReference type="InterPro" id="IPR054343">
    <property type="entry name" value="TY-Chap_M"/>
</dbReference>
<keyword evidence="4" id="KW-1185">Reference proteome</keyword>
<reference evidence="3" key="1">
    <citation type="submission" date="2020-03" db="EMBL/GenBank/DDBJ databases">
        <title>Draft sequencing of Calidifontibacter sp. DB0510.</title>
        <authorList>
            <person name="Kim D.-U."/>
        </authorList>
    </citation>
    <scope>NUCLEOTIDE SEQUENCE</scope>
    <source>
        <strain evidence="3">DB0510</strain>
    </source>
</reference>
<proteinExistence type="predicted"/>
<evidence type="ECO:0000313" key="3">
    <source>
        <dbReference type="EMBL" id="NHN54667.1"/>
    </source>
</evidence>
<sequence length="313" mass="34529">MNEHNSPAGPVEELDIEGAWSQFTAALERYIRGMASCDDLLLVEVPGEETPAGCRPYLQVIARGGGKPLRAELCGNVHLLPQLRLSEERDVLLREIFGWEGNDDSSANWFADFMPERSGEIAGRLVAALRLGFAILHPQLMTYRASGPAKDNASLLGLVETADVPEEDASPPQTEAAFWAADGEQLKTRVGWVLNELCSIDPEEVDEDGDFVLPGPGQSIWVRVHGDIPAIELLAIPTYGVWSRRATAVELSLLNRSHQLVKWTLRERTVWQTLMIPALPFAPRQLSEMLEVFCTALVQTREDLALRVGGRVA</sequence>
<dbReference type="Pfam" id="PF22552">
    <property type="entry name" value="TY-Chap3"/>
    <property type="match status" value="1"/>
</dbReference>
<evidence type="ECO:0000259" key="1">
    <source>
        <dbReference type="Pfam" id="PF22551"/>
    </source>
</evidence>
<protein>
    <recommendedName>
        <fullName evidence="5">YbjN domain-containing protein</fullName>
    </recommendedName>
</protein>
<dbReference type="Proteomes" id="UP000744769">
    <property type="component" value="Unassembled WGS sequence"/>
</dbReference>
<gene>
    <name evidence="3" type="ORF">G9U51_02580</name>
</gene>
<dbReference type="EMBL" id="JAAOIV010000002">
    <property type="protein sequence ID" value="NHN54667.1"/>
    <property type="molecule type" value="Genomic_DNA"/>
</dbReference>
<feature type="domain" description="TY-Chap N-terminal" evidence="2">
    <location>
        <begin position="19"/>
        <end position="139"/>
    </location>
</feature>
<evidence type="ECO:0008006" key="5">
    <source>
        <dbReference type="Google" id="ProtNLM"/>
    </source>
</evidence>
<feature type="domain" description="TY-Chap central" evidence="1">
    <location>
        <begin position="184"/>
        <end position="312"/>
    </location>
</feature>
<organism evidence="3 4">
    <name type="scientific">Metallococcus carri</name>
    <dbReference type="NCBI Taxonomy" id="1656884"/>
    <lineage>
        <taxon>Bacteria</taxon>
        <taxon>Bacillati</taxon>
        <taxon>Actinomycetota</taxon>
        <taxon>Actinomycetes</taxon>
        <taxon>Micrococcales</taxon>
        <taxon>Dermacoccaceae</taxon>
        <taxon>Metallococcus</taxon>
    </lineage>
</organism>
<evidence type="ECO:0000313" key="4">
    <source>
        <dbReference type="Proteomes" id="UP000744769"/>
    </source>
</evidence>
<comment type="caution">
    <text evidence="3">The sequence shown here is derived from an EMBL/GenBank/DDBJ whole genome shotgun (WGS) entry which is preliminary data.</text>
</comment>
<dbReference type="AlphaFoldDB" id="A0A967AYA8"/>
<dbReference type="InterPro" id="IPR054344">
    <property type="entry name" value="TY-Chap_N"/>
</dbReference>
<dbReference type="Pfam" id="PF22551">
    <property type="entry name" value="TY-Chap1"/>
    <property type="match status" value="1"/>
</dbReference>
<evidence type="ECO:0000259" key="2">
    <source>
        <dbReference type="Pfam" id="PF22552"/>
    </source>
</evidence>
<dbReference type="RefSeq" id="WP_166192741.1">
    <property type="nucleotide sequence ID" value="NZ_JAAOIV010000002.1"/>
</dbReference>
<name>A0A967AYA8_9MICO</name>
<accession>A0A967AYA8</accession>